<dbReference type="Proteomes" id="UP000240708">
    <property type="component" value="Unassembled WGS sequence"/>
</dbReference>
<comment type="caution">
    <text evidence="2">The sequence shown here is derived from an EMBL/GenBank/DDBJ whole genome shotgun (WGS) entry which is preliminary data.</text>
</comment>
<sequence length="175" mass="19823">MRKVILYIACSLDGFIAKEGDDLSFLDAVAKEGEDYGYAEFVDSVDTVIMGRRTYEWVMSQVEEFPYAGKETYIITRELRESIGKVHFYSDDIETLIDRLKRREGRNLFIVGGAQVVKMVLDAGLMDEMIISIVPVLLGDGIPLFSKGIPASNLKLVSTRNFESGLVQFHYMFTR</sequence>
<name>A0A2P8EE50_9BACT</name>
<dbReference type="AlphaFoldDB" id="A0A2P8EE50"/>
<dbReference type="Pfam" id="PF01872">
    <property type="entry name" value="RibD_C"/>
    <property type="match status" value="1"/>
</dbReference>
<keyword evidence="3" id="KW-1185">Reference proteome</keyword>
<gene>
    <name evidence="2" type="ORF">CLV48_101665</name>
</gene>
<dbReference type="GO" id="GO:0008703">
    <property type="term" value="F:5-amino-6-(5-phosphoribosylamino)uracil reductase activity"/>
    <property type="evidence" value="ECO:0007669"/>
    <property type="project" value="InterPro"/>
</dbReference>
<dbReference type="EMBL" id="PYGF01000001">
    <property type="protein sequence ID" value="PSL07727.1"/>
    <property type="molecule type" value="Genomic_DNA"/>
</dbReference>
<accession>A0A2P8EE50</accession>
<dbReference type="PANTHER" id="PTHR38011:SF11">
    <property type="entry name" value="2,5-DIAMINO-6-RIBOSYLAMINO-4(3H)-PYRIMIDINONE 5'-PHOSPHATE REDUCTASE"/>
    <property type="match status" value="1"/>
</dbReference>
<dbReference type="PANTHER" id="PTHR38011">
    <property type="entry name" value="DIHYDROFOLATE REDUCTASE FAMILY PROTEIN (AFU_ORTHOLOGUE AFUA_8G06820)"/>
    <property type="match status" value="1"/>
</dbReference>
<dbReference type="SUPFAM" id="SSF53597">
    <property type="entry name" value="Dihydrofolate reductase-like"/>
    <property type="match status" value="1"/>
</dbReference>
<dbReference type="Gene3D" id="3.40.430.10">
    <property type="entry name" value="Dihydrofolate Reductase, subunit A"/>
    <property type="match status" value="1"/>
</dbReference>
<dbReference type="InterPro" id="IPR024072">
    <property type="entry name" value="DHFR-like_dom_sf"/>
</dbReference>
<dbReference type="GO" id="GO:0009231">
    <property type="term" value="P:riboflavin biosynthetic process"/>
    <property type="evidence" value="ECO:0007669"/>
    <property type="project" value="InterPro"/>
</dbReference>
<organism evidence="2 3">
    <name type="scientific">Cecembia rubra</name>
    <dbReference type="NCBI Taxonomy" id="1485585"/>
    <lineage>
        <taxon>Bacteria</taxon>
        <taxon>Pseudomonadati</taxon>
        <taxon>Bacteroidota</taxon>
        <taxon>Cytophagia</taxon>
        <taxon>Cytophagales</taxon>
        <taxon>Cyclobacteriaceae</taxon>
        <taxon>Cecembia</taxon>
    </lineage>
</organism>
<feature type="domain" description="Bacterial bifunctional deaminase-reductase C-terminal" evidence="1">
    <location>
        <begin position="2"/>
        <end position="167"/>
    </location>
</feature>
<evidence type="ECO:0000313" key="2">
    <source>
        <dbReference type="EMBL" id="PSL07727.1"/>
    </source>
</evidence>
<dbReference type="InterPro" id="IPR002734">
    <property type="entry name" value="RibDG_C"/>
</dbReference>
<dbReference type="OrthoDB" id="195113at2"/>
<evidence type="ECO:0000259" key="1">
    <source>
        <dbReference type="Pfam" id="PF01872"/>
    </source>
</evidence>
<proteinExistence type="predicted"/>
<dbReference type="RefSeq" id="WP_106565782.1">
    <property type="nucleotide sequence ID" value="NZ_JAUVYL010000041.1"/>
</dbReference>
<dbReference type="InterPro" id="IPR050765">
    <property type="entry name" value="Riboflavin_Biosynth_HTPR"/>
</dbReference>
<protein>
    <submittedName>
        <fullName evidence="2">Dihydrofolate reductase</fullName>
    </submittedName>
</protein>
<reference evidence="2 3" key="1">
    <citation type="submission" date="2018-03" db="EMBL/GenBank/DDBJ databases">
        <title>Genomic Encyclopedia of Archaeal and Bacterial Type Strains, Phase II (KMG-II): from individual species to whole genera.</title>
        <authorList>
            <person name="Goeker M."/>
        </authorList>
    </citation>
    <scope>NUCLEOTIDE SEQUENCE [LARGE SCALE GENOMIC DNA]</scope>
    <source>
        <strain evidence="2 3">DSM 28057</strain>
    </source>
</reference>
<evidence type="ECO:0000313" key="3">
    <source>
        <dbReference type="Proteomes" id="UP000240708"/>
    </source>
</evidence>